<dbReference type="GO" id="GO:0005858">
    <property type="term" value="C:axonemal dynein complex"/>
    <property type="evidence" value="ECO:0007669"/>
    <property type="project" value="TreeGrafter"/>
</dbReference>
<reference evidence="5" key="1">
    <citation type="journal article" date="2018" name="Nat. Microbiol.">
        <title>Leveraging single-cell genomics to expand the fungal tree of life.</title>
        <authorList>
            <person name="Ahrendt S.R."/>
            <person name="Quandt C.A."/>
            <person name="Ciobanu D."/>
            <person name="Clum A."/>
            <person name="Salamov A."/>
            <person name="Andreopoulos B."/>
            <person name="Cheng J.F."/>
            <person name="Woyke T."/>
            <person name="Pelin A."/>
            <person name="Henrissat B."/>
            <person name="Reynolds N.K."/>
            <person name="Benny G.L."/>
            <person name="Smith M.E."/>
            <person name="James T.Y."/>
            <person name="Grigoriev I.V."/>
        </authorList>
    </citation>
    <scope>NUCLEOTIDE SEQUENCE [LARGE SCALE GENOMIC DNA]</scope>
</reference>
<accession>A0A4P9W6V5</accession>
<dbReference type="EMBL" id="KZ997172">
    <property type="protein sequence ID" value="RKO87762.1"/>
    <property type="molecule type" value="Genomic_DNA"/>
</dbReference>
<sequence>MDDSVEALISSPPGPPAVDTSTLRKHLERLLPALIDADPVELTQALGSRAVDDTLAKFSSDPQIIVVYVIKEKNDDPSSESSSSAFSYSLQFELNYSDSHVSSVALIKRFSIVDSTRPLQDQLQVTNLPGQSDGVNPYEALHSYIHHALSPFFDAYVNAKTGGMVEARTVGRDDKDGKTGIPMTKKKIAELELSLLHLQQNVEIPEIVLPIDPLIHNAVSKSVDEGRRPSVDELGDAIDDSTYLNKLQSDVNMWIKEIQKVTNLSRSPPFGTASQEINFWLTLERELTQIEKQTKAVPIAFTLEVLQNAKRFHATVSFHADTRLKDAIEITSRYSQVMKDFPLNELLSATDIEKIRDSLPLIFGHLNKKLKLHPYPMERAIQLVEAISRDLHDQLLRVRGNRRLMYLDYDDFEKAVNGCLEVFAIWENQQREFVAMARNVMTKRSTARPPLKIQPAHNKLQERINFVKDFRRQHEQLHNTIIKVMRPEKVGFLAAESVGGRGINLSDSDAIAEVALAYEAVKNIDVLDVTPEGTEIWVAAEVSYNEHVARVENQIIARLRDRLGTAKNANEMFRVFSKFNALFVRPKIRGAISEYQSQLIDSVKEDIKKLHDKFKVHYRKSEAFHMSYLRDVPPVSGAIVWARQIERQLGLYMRRVEDVLGKGWELYTEGQKLQSESNSFRMKLDTAPIFKSWLTDIQDRELGVSGWVFVISRKGSSWHLGINFDAQIITLFKEVRNLISLGFTVPRNVTNVAKDVRRVYPFAVSLNETVRTYVQTVAEVQKHQEIAPLVAGYRKDVQGVISKGIQWRWDFFVHTYTDRPGAPLTLAETKENRHLVFVQAFASVVSILHDKVNTALSIYELINAAVEELERCDFQKSKFQKILEKIQKAIDRFNLEAYSNLESWTSELNARVESVLIARLQAALKAWTSAFLQEIDEAADGPRRRNRQGSLYSATHEAIPTQAPQHDHTIPNLKISVHEIRIKNQTMYLDPPIQQARANWYRQLHEWIGALLLL</sequence>
<feature type="region of interest" description="Disordered" evidence="2">
    <location>
        <begin position="1"/>
        <end position="20"/>
    </location>
</feature>
<dbReference type="PANTHER" id="PTHR46532:SF4">
    <property type="entry name" value="AAA+ ATPASE DOMAIN-CONTAINING PROTEIN"/>
    <property type="match status" value="1"/>
</dbReference>
<comment type="similarity">
    <text evidence="1">Belongs to the dynein heavy chain family.</text>
</comment>
<feature type="domain" description="Dynein heavy chain tail" evidence="3">
    <location>
        <begin position="244"/>
        <end position="811"/>
    </location>
</feature>
<evidence type="ECO:0000313" key="5">
    <source>
        <dbReference type="Proteomes" id="UP000269721"/>
    </source>
</evidence>
<feature type="non-terminal residue" evidence="4">
    <location>
        <position position="1014"/>
    </location>
</feature>
<evidence type="ECO:0000256" key="2">
    <source>
        <dbReference type="SAM" id="MobiDB-lite"/>
    </source>
</evidence>
<keyword evidence="5" id="KW-1185">Reference proteome</keyword>
<dbReference type="Pfam" id="PF08385">
    <property type="entry name" value="DHC_N1"/>
    <property type="match status" value="1"/>
</dbReference>
<dbReference type="InterPro" id="IPR013594">
    <property type="entry name" value="Dynein_heavy_tail"/>
</dbReference>
<organism evidence="4 5">
    <name type="scientific">Blyttiomyces helicus</name>
    <dbReference type="NCBI Taxonomy" id="388810"/>
    <lineage>
        <taxon>Eukaryota</taxon>
        <taxon>Fungi</taxon>
        <taxon>Fungi incertae sedis</taxon>
        <taxon>Chytridiomycota</taxon>
        <taxon>Chytridiomycota incertae sedis</taxon>
        <taxon>Chytridiomycetes</taxon>
        <taxon>Chytridiomycetes incertae sedis</taxon>
        <taxon>Blyttiomyces</taxon>
    </lineage>
</organism>
<dbReference type="PANTHER" id="PTHR46532">
    <property type="entry name" value="MALE FERTILITY FACTOR KL5"/>
    <property type="match status" value="1"/>
</dbReference>
<evidence type="ECO:0000256" key="1">
    <source>
        <dbReference type="ARBA" id="ARBA00008887"/>
    </source>
</evidence>
<dbReference type="InterPro" id="IPR026983">
    <property type="entry name" value="DHC"/>
</dbReference>
<protein>
    <submittedName>
        <fullName evidence="4">Dynein heavy chain, N-terminal region 1-domain-containing protein</fullName>
    </submittedName>
</protein>
<gene>
    <name evidence="4" type="ORF">BDK51DRAFT_20349</name>
</gene>
<proteinExistence type="inferred from homology"/>
<dbReference type="GO" id="GO:0007018">
    <property type="term" value="P:microtubule-based movement"/>
    <property type="evidence" value="ECO:0007669"/>
    <property type="project" value="InterPro"/>
</dbReference>
<dbReference type="Proteomes" id="UP000269721">
    <property type="component" value="Unassembled WGS sequence"/>
</dbReference>
<dbReference type="GO" id="GO:0045505">
    <property type="term" value="F:dynein intermediate chain binding"/>
    <property type="evidence" value="ECO:0007669"/>
    <property type="project" value="InterPro"/>
</dbReference>
<evidence type="ECO:0000313" key="4">
    <source>
        <dbReference type="EMBL" id="RKO87762.1"/>
    </source>
</evidence>
<dbReference type="AlphaFoldDB" id="A0A4P9W6V5"/>
<evidence type="ECO:0000259" key="3">
    <source>
        <dbReference type="Pfam" id="PF08385"/>
    </source>
</evidence>
<dbReference type="GO" id="GO:0051959">
    <property type="term" value="F:dynein light intermediate chain binding"/>
    <property type="evidence" value="ECO:0007669"/>
    <property type="project" value="InterPro"/>
</dbReference>
<dbReference type="OrthoDB" id="2146272at2759"/>
<name>A0A4P9W6V5_9FUNG</name>